<reference evidence="3 4" key="1">
    <citation type="submission" date="2016-10" db="EMBL/GenBank/DDBJ databases">
        <authorList>
            <person name="de Groot N.N."/>
        </authorList>
    </citation>
    <scope>NUCLEOTIDE SEQUENCE [LARGE SCALE GENOMIC DNA]</scope>
    <source>
        <strain evidence="3 4">DSM 21039</strain>
    </source>
</reference>
<dbReference type="AlphaFoldDB" id="A0A1H7RG81"/>
<organism evidence="3 4">
    <name type="scientific">Chitinophaga rupis</name>
    <dbReference type="NCBI Taxonomy" id="573321"/>
    <lineage>
        <taxon>Bacteria</taxon>
        <taxon>Pseudomonadati</taxon>
        <taxon>Bacteroidota</taxon>
        <taxon>Chitinophagia</taxon>
        <taxon>Chitinophagales</taxon>
        <taxon>Chitinophagaceae</taxon>
        <taxon>Chitinophaga</taxon>
    </lineage>
</organism>
<evidence type="ECO:0000313" key="3">
    <source>
        <dbReference type="EMBL" id="SEL59182.1"/>
    </source>
</evidence>
<feature type="domain" description="DUF3823" evidence="2">
    <location>
        <begin position="135"/>
        <end position="231"/>
    </location>
</feature>
<dbReference type="Pfam" id="PF18003">
    <property type="entry name" value="DUF3823_C"/>
    <property type="match status" value="1"/>
</dbReference>
<dbReference type="EMBL" id="FOBB01000002">
    <property type="protein sequence ID" value="SEL59182.1"/>
    <property type="molecule type" value="Genomic_DNA"/>
</dbReference>
<dbReference type="InterPro" id="IPR041186">
    <property type="entry name" value="DUF3823_C"/>
</dbReference>
<protein>
    <recommendedName>
        <fullName evidence="5">DUF3823 domain-containing protein</fullName>
    </recommendedName>
</protein>
<keyword evidence="4" id="KW-1185">Reference proteome</keyword>
<evidence type="ECO:0000313" key="4">
    <source>
        <dbReference type="Proteomes" id="UP000198984"/>
    </source>
</evidence>
<sequence>MGLALLSACAKNDNYEEPAETLTGRVIDNSTGQPIQTESAGIRLRLEEQSWNNGQGVIPQYFNVKPDGTFNNSRLFKGKYKVYPMDGAFVPLVTTTTPVIDNSKTVDISGVTSLEFNVDPFLKVEWVGEPVVNPDKTITVQCKFTRGTTNPAYQFNVTDVFLYVSTTDFVSNASYDNRFSNQVKYNGTDGNALLGQTISITTKGTLGGSRTYYVRVGARTADNVNKRYNYNTPKPVNIPGA</sequence>
<dbReference type="Gene3D" id="2.60.40.2060">
    <property type="match status" value="1"/>
</dbReference>
<dbReference type="STRING" id="573321.SAMN04488505_102627"/>
<evidence type="ECO:0008006" key="5">
    <source>
        <dbReference type="Google" id="ProtNLM"/>
    </source>
</evidence>
<dbReference type="Pfam" id="PF12866">
    <property type="entry name" value="DUF3823"/>
    <property type="match status" value="1"/>
</dbReference>
<evidence type="ECO:0000259" key="2">
    <source>
        <dbReference type="Pfam" id="PF18003"/>
    </source>
</evidence>
<dbReference type="Gene3D" id="2.60.40.1120">
    <property type="entry name" value="Carboxypeptidase-like, regulatory domain"/>
    <property type="match status" value="1"/>
</dbReference>
<dbReference type="Proteomes" id="UP000198984">
    <property type="component" value="Unassembled WGS sequence"/>
</dbReference>
<accession>A0A1H7RG81</accession>
<dbReference type="InterPro" id="IPR024278">
    <property type="entry name" value="DUF3823_N"/>
</dbReference>
<proteinExistence type="predicted"/>
<gene>
    <name evidence="3" type="ORF">SAMN04488505_102627</name>
</gene>
<feature type="domain" description="DUF3823" evidence="1">
    <location>
        <begin position="21"/>
        <end position="108"/>
    </location>
</feature>
<evidence type="ECO:0000259" key="1">
    <source>
        <dbReference type="Pfam" id="PF12866"/>
    </source>
</evidence>
<name>A0A1H7RG81_9BACT</name>